<dbReference type="AlphaFoldDB" id="A0A1W6K058"/>
<name>A0A1W6K058_9CREN</name>
<protein>
    <submittedName>
        <fullName evidence="1">Uncharacterized protein</fullName>
    </submittedName>
</protein>
<evidence type="ECO:0000313" key="1">
    <source>
        <dbReference type="EMBL" id="ARM75899.1"/>
    </source>
</evidence>
<dbReference type="GeneID" id="41590765"/>
<sequence>MSSTILQDEELQEANEGQAGEEILNYEYTKGYIDKLDLLFQQYSNTACYNIMSSAIANKIITKEQAQEISNQSACTIKGEYEAYNQNKFWLYPAIATTEGIGSTTQSIINIIRQGIVVKETDGDTFYYIGGCSNYWRSGNIVIFQGGKQIGGVKQHSPQILGGGKIKGAQLDTYSRAMEEGTMEICIIPLLQPANVNWINPTQYTLPNTNYPESINQVVLGPRIAHLLTYQPKINYYAIDLKNTFYYIGKDRHYYVSGGVINYLHATSGTFPYVYPGFYINIEPFGTNFNPIIFLGRLQVLAGNPKLSPLYTKSGKLYPDSYDYWPSSMFAINKVSIGCPVFTSSWVGGDSCSNYGVLGLVSGISEFWPEVDGKISSDRSLLNSIPPDGFEIGLYSLQLIKLPSDFSRGSILDFAKGLRQDEAVRVGLEGISRARRAISALVSSGILYGVAFSAVLAVEEWDSEGQIVSDARQYVDKLNRVYNEALSYVSSCMESLPNILRNEKVMYVQQVQEYLNGVMDSVNALADDSEIVAYLIGSAMDYLESQGIYC</sequence>
<organism evidence="1 2">
    <name type="scientific">Acidianus manzaensis</name>
    <dbReference type="NCBI Taxonomy" id="282676"/>
    <lineage>
        <taxon>Archaea</taxon>
        <taxon>Thermoproteota</taxon>
        <taxon>Thermoprotei</taxon>
        <taxon>Sulfolobales</taxon>
        <taxon>Sulfolobaceae</taxon>
        <taxon>Acidianus</taxon>
    </lineage>
</organism>
<proteinExistence type="predicted"/>
<dbReference type="KEGG" id="aman:B6F84_07560"/>
<evidence type="ECO:0000313" key="2">
    <source>
        <dbReference type="Proteomes" id="UP000193404"/>
    </source>
</evidence>
<dbReference type="OrthoDB" id="42887at2157"/>
<accession>A0A1W6K058</accession>
<reference evidence="1 2" key="1">
    <citation type="submission" date="2017-03" db="EMBL/GenBank/DDBJ databases">
        <title>Sulfur activation and transportation mechanism of thermophilic Archaea Acidianus manzaensis YN-25.</title>
        <authorList>
            <person name="Ma Y."/>
            <person name="Yang Y."/>
            <person name="Xia J."/>
        </authorList>
    </citation>
    <scope>NUCLEOTIDE SEQUENCE [LARGE SCALE GENOMIC DNA]</scope>
    <source>
        <strain evidence="1 2">YN-25</strain>
    </source>
</reference>
<dbReference type="Proteomes" id="UP000193404">
    <property type="component" value="Chromosome"/>
</dbReference>
<dbReference type="RefSeq" id="WP_148691678.1">
    <property type="nucleotide sequence ID" value="NZ_CP020477.1"/>
</dbReference>
<gene>
    <name evidence="1" type="ORF">B6F84_07560</name>
</gene>
<dbReference type="EMBL" id="CP020477">
    <property type="protein sequence ID" value="ARM75899.1"/>
    <property type="molecule type" value="Genomic_DNA"/>
</dbReference>
<keyword evidence="2" id="KW-1185">Reference proteome</keyword>